<dbReference type="PANTHER" id="PTHR11203">
    <property type="entry name" value="CLEAVAGE AND POLYADENYLATION SPECIFICITY FACTOR FAMILY MEMBER"/>
    <property type="match status" value="1"/>
</dbReference>
<dbReference type="SUPFAM" id="SSF56281">
    <property type="entry name" value="Metallo-hydrolase/oxidoreductase"/>
    <property type="match status" value="1"/>
</dbReference>
<sequence length="111" mass="12781">MQSAEALPLIDFIECESVDIMLKTAFRGRCFMTHATKAIYRMLIGDFIKIAKFGGNESKQALFTEDDLERTMEKIECIDYHEQKEVNGIRFWCYVAGHVLGASMFMIEIDN</sequence>
<dbReference type="Proteomes" id="UP000095287">
    <property type="component" value="Unplaced"/>
</dbReference>
<dbReference type="InterPro" id="IPR036866">
    <property type="entry name" value="RibonucZ/Hydroxyglut_hydro"/>
</dbReference>
<dbReference type="PANTHER" id="PTHR11203:SF11">
    <property type="entry name" value="CLEAVAGE AND POLYADENYLATION SPECIFICITY FACTOR SUBUNIT 3"/>
    <property type="match status" value="1"/>
</dbReference>
<protein>
    <submittedName>
        <fullName evidence="2">Lactamase_B domain-containing protein</fullName>
    </submittedName>
</protein>
<dbReference type="InterPro" id="IPR050698">
    <property type="entry name" value="MBL"/>
</dbReference>
<dbReference type="GO" id="GO:0003723">
    <property type="term" value="F:RNA binding"/>
    <property type="evidence" value="ECO:0007669"/>
    <property type="project" value="TreeGrafter"/>
</dbReference>
<dbReference type="Gene3D" id="3.60.15.10">
    <property type="entry name" value="Ribonuclease Z/Hydroxyacylglutathione hydrolase-like"/>
    <property type="match status" value="1"/>
</dbReference>
<dbReference type="GO" id="GO:0005847">
    <property type="term" value="C:mRNA cleavage and polyadenylation specificity factor complex"/>
    <property type="evidence" value="ECO:0007669"/>
    <property type="project" value="TreeGrafter"/>
</dbReference>
<keyword evidence="1" id="KW-1185">Reference proteome</keyword>
<reference evidence="2" key="1">
    <citation type="submission" date="2016-11" db="UniProtKB">
        <authorList>
            <consortium name="WormBaseParasite"/>
        </authorList>
    </citation>
    <scope>IDENTIFICATION</scope>
</reference>
<dbReference type="WBParaSite" id="L893_g11893.t1">
    <property type="protein sequence ID" value="L893_g11893.t1"/>
    <property type="gene ID" value="L893_g11893"/>
</dbReference>
<proteinExistence type="predicted"/>
<organism evidence="1 2">
    <name type="scientific">Steinernema glaseri</name>
    <dbReference type="NCBI Taxonomy" id="37863"/>
    <lineage>
        <taxon>Eukaryota</taxon>
        <taxon>Metazoa</taxon>
        <taxon>Ecdysozoa</taxon>
        <taxon>Nematoda</taxon>
        <taxon>Chromadorea</taxon>
        <taxon>Rhabditida</taxon>
        <taxon>Tylenchina</taxon>
        <taxon>Panagrolaimomorpha</taxon>
        <taxon>Strongyloidoidea</taxon>
        <taxon>Steinernematidae</taxon>
        <taxon>Steinernema</taxon>
    </lineage>
</organism>
<dbReference type="AlphaFoldDB" id="A0A1I7Y2D0"/>
<dbReference type="GO" id="GO:0004534">
    <property type="term" value="F:5'-3' RNA exonuclease activity"/>
    <property type="evidence" value="ECO:0007669"/>
    <property type="project" value="TreeGrafter"/>
</dbReference>
<evidence type="ECO:0000313" key="1">
    <source>
        <dbReference type="Proteomes" id="UP000095287"/>
    </source>
</evidence>
<dbReference type="GO" id="GO:0006398">
    <property type="term" value="P:mRNA 3'-end processing by stem-loop binding and cleavage"/>
    <property type="evidence" value="ECO:0007669"/>
    <property type="project" value="TreeGrafter"/>
</dbReference>
<accession>A0A1I7Y2D0</accession>
<dbReference type="GO" id="GO:0004521">
    <property type="term" value="F:RNA endonuclease activity"/>
    <property type="evidence" value="ECO:0007669"/>
    <property type="project" value="TreeGrafter"/>
</dbReference>
<evidence type="ECO:0000313" key="2">
    <source>
        <dbReference type="WBParaSite" id="L893_g11893.t1"/>
    </source>
</evidence>
<name>A0A1I7Y2D0_9BILA</name>